<evidence type="ECO:0000313" key="2">
    <source>
        <dbReference type="Proteomes" id="UP000054632"/>
    </source>
</evidence>
<organism evidence="1 2">
    <name type="scientific">Trichinella pseudospiralis</name>
    <name type="common">Parasitic roundworm</name>
    <dbReference type="NCBI Taxonomy" id="6337"/>
    <lineage>
        <taxon>Eukaryota</taxon>
        <taxon>Metazoa</taxon>
        <taxon>Ecdysozoa</taxon>
        <taxon>Nematoda</taxon>
        <taxon>Enoplea</taxon>
        <taxon>Dorylaimia</taxon>
        <taxon>Trichinellida</taxon>
        <taxon>Trichinellidae</taxon>
        <taxon>Trichinella</taxon>
    </lineage>
</organism>
<sequence length="60" mass="6756">MGSYSQLQRMDSGNIHSSLKPDVCELHDSINMKCKQWPGPTSRKTLNAQTAKTDLRCFSI</sequence>
<dbReference type="AlphaFoldDB" id="A0A0V1DKF0"/>
<comment type="caution">
    <text evidence="1">The sequence shown here is derived from an EMBL/GenBank/DDBJ whole genome shotgun (WGS) entry which is preliminary data.</text>
</comment>
<reference evidence="1 2" key="1">
    <citation type="submission" date="2015-01" db="EMBL/GenBank/DDBJ databases">
        <title>Evolution of Trichinella species and genotypes.</title>
        <authorList>
            <person name="Korhonen P.K."/>
            <person name="Edoardo P."/>
            <person name="Giuseppe L.R."/>
            <person name="Gasser R.B."/>
        </authorList>
    </citation>
    <scope>NUCLEOTIDE SEQUENCE [LARGE SCALE GENOMIC DNA]</scope>
    <source>
        <strain evidence="1">ISS13</strain>
    </source>
</reference>
<accession>A0A0V1DKF0</accession>
<dbReference type="Proteomes" id="UP000054632">
    <property type="component" value="Unassembled WGS sequence"/>
</dbReference>
<protein>
    <submittedName>
        <fullName evidence="1">Uncharacterized protein</fullName>
    </submittedName>
</protein>
<name>A0A0V1DKF0_TRIPS</name>
<dbReference type="EMBL" id="JYDR01003085">
    <property type="protein sequence ID" value="KRY61803.1"/>
    <property type="molecule type" value="Genomic_DNA"/>
</dbReference>
<gene>
    <name evidence="1" type="ORF">T4A_7976</name>
</gene>
<proteinExistence type="predicted"/>
<evidence type="ECO:0000313" key="1">
    <source>
        <dbReference type="EMBL" id="KRY61803.1"/>
    </source>
</evidence>